<keyword evidence="3" id="KW-1185">Reference proteome</keyword>
<keyword evidence="1" id="KW-0472">Membrane</keyword>
<keyword evidence="1" id="KW-0812">Transmembrane</keyword>
<dbReference type="InterPro" id="IPR021683">
    <property type="entry name" value="DUF3267"/>
</dbReference>
<dbReference type="RefSeq" id="WP_272435978.1">
    <property type="nucleotide sequence ID" value="NZ_JAMQKB010000004.1"/>
</dbReference>
<comment type="caution">
    <text evidence="2">The sequence shown here is derived from an EMBL/GenBank/DDBJ whole genome shotgun (WGS) entry which is preliminary data.</text>
</comment>
<evidence type="ECO:0000313" key="2">
    <source>
        <dbReference type="EMBL" id="MDC3424179.1"/>
    </source>
</evidence>
<dbReference type="Pfam" id="PF11667">
    <property type="entry name" value="DUF3267"/>
    <property type="match status" value="1"/>
</dbReference>
<sequence length="212" mass="23949">MKIRNGMPKTDNKTHLKLLENDWIPIKEPKSVGTAVLLSIPFMVLNTFITVGVIDIFSSVSLNKFGLDLTSDSLSITINLVVIIWLFLLIVIHELIHLVFIPNFIKSKKTFIGLTLFGGYVITEEKISKSRYILVTISPFVIISVFLPIILSLFGILTPTFKILILVNSMASSVDILNLIHLLVQIPKRANLISNGNKTYWKYGGYKEYKRL</sequence>
<gene>
    <name evidence="2" type="ORF">NC797_06605</name>
</gene>
<reference evidence="2" key="1">
    <citation type="submission" date="2022-06" db="EMBL/GenBank/DDBJ databases">
        <title>Aquibacillus sp. a new bacterium isolated from soil saline samples.</title>
        <authorList>
            <person name="Galisteo C."/>
            <person name="De La Haba R."/>
            <person name="Sanchez-Porro C."/>
            <person name="Ventosa A."/>
        </authorList>
    </citation>
    <scope>NUCLEOTIDE SEQUENCE</scope>
    <source>
        <strain evidence="2">3ASR75-11</strain>
    </source>
</reference>
<proteinExistence type="predicted"/>
<evidence type="ECO:0000313" key="3">
    <source>
        <dbReference type="Proteomes" id="UP001145050"/>
    </source>
</evidence>
<accession>A0A9X4ALW1</accession>
<protein>
    <submittedName>
        <fullName evidence="2">DUF3267 domain-containing protein</fullName>
    </submittedName>
</protein>
<organism evidence="2 3">
    <name type="scientific">Terrihalobacillus insolitus</name>
    <dbReference type="NCBI Taxonomy" id="2950438"/>
    <lineage>
        <taxon>Bacteria</taxon>
        <taxon>Bacillati</taxon>
        <taxon>Bacillota</taxon>
        <taxon>Bacilli</taxon>
        <taxon>Bacillales</taxon>
        <taxon>Bacillaceae</taxon>
        <taxon>Terrihalobacillus</taxon>
    </lineage>
</organism>
<evidence type="ECO:0000256" key="1">
    <source>
        <dbReference type="SAM" id="Phobius"/>
    </source>
</evidence>
<feature type="transmembrane region" description="Helical" evidence="1">
    <location>
        <begin position="132"/>
        <end position="157"/>
    </location>
</feature>
<feature type="transmembrane region" description="Helical" evidence="1">
    <location>
        <begin position="35"/>
        <end position="57"/>
    </location>
</feature>
<keyword evidence="1" id="KW-1133">Transmembrane helix</keyword>
<dbReference type="EMBL" id="JAMQKB010000004">
    <property type="protein sequence ID" value="MDC3424179.1"/>
    <property type="molecule type" value="Genomic_DNA"/>
</dbReference>
<dbReference type="Proteomes" id="UP001145050">
    <property type="component" value="Unassembled WGS sequence"/>
</dbReference>
<dbReference type="AlphaFoldDB" id="A0A9X4ALW1"/>
<feature type="transmembrane region" description="Helical" evidence="1">
    <location>
        <begin position="77"/>
        <end position="101"/>
    </location>
</feature>
<name>A0A9X4ALW1_9BACI</name>